<evidence type="ECO:0000313" key="1">
    <source>
        <dbReference type="EMBL" id="QTE22346.1"/>
    </source>
</evidence>
<dbReference type="KEGG" id="pcea:J3359_16300"/>
<dbReference type="RefSeq" id="WP_208078142.1">
    <property type="nucleotide sequence ID" value="NZ_CP071869.1"/>
</dbReference>
<gene>
    <name evidence="1" type="ORF">J3359_16300</name>
</gene>
<proteinExistence type="predicted"/>
<keyword evidence="2" id="KW-1185">Reference proteome</keyword>
<evidence type="ECO:0000313" key="2">
    <source>
        <dbReference type="Proteomes" id="UP000663920"/>
    </source>
</evidence>
<dbReference type="Pfam" id="PF11013">
    <property type="entry name" value="DUF2851"/>
    <property type="match status" value="1"/>
</dbReference>
<dbReference type="AlphaFoldDB" id="A0A975CSA1"/>
<dbReference type="EMBL" id="CP071869">
    <property type="protein sequence ID" value="QTE22346.1"/>
    <property type="molecule type" value="Genomic_DNA"/>
</dbReference>
<organism evidence="1 2">
    <name type="scientific">Polaribacter cellanae</name>
    <dbReference type="NCBI Taxonomy" id="2818493"/>
    <lineage>
        <taxon>Bacteria</taxon>
        <taxon>Pseudomonadati</taxon>
        <taxon>Bacteroidota</taxon>
        <taxon>Flavobacteriia</taxon>
        <taxon>Flavobacteriales</taxon>
        <taxon>Flavobacteriaceae</taxon>
    </lineage>
</organism>
<sequence length="427" mass="49957">MNEDFLHYLWKYRLFSKIDLQTLENEALTVLKSGLHNKNAGPDFLNAQLKIGSQTWAGNVEIHVKASDWYLHNHEIDKNYDAVILHVVWENDATIYMKDNMPLPTLVLKDFVNENVLNNYRNLFLLPISWIPCQNSISNVDDFTLNNWKERLFFERLQRKSAEIKDVLDKENTNFEAVLFQLLAKNFGLKVNGEAFLRLAQSVDFSIIKKVSSVENQFAALLFGQSGFLEDKIEDEYHQQLKNEYKYLKYKFKLKVISKNNFSFFRMRPNNFPTIRIAQLVSLFHKQQNLFSKLIDLEELKDFYALFAVEVHPFWKTHYNFESTSKSSPKKLTKSFIDLLIINTIIPLKFLYQKSRGVVDEESFLSILKKIKPEKNSIISKFNEVDVSAKNAFETQALLELKNNYCAPKRCLECAIGKTILNKKVFI</sequence>
<dbReference type="Proteomes" id="UP000663920">
    <property type="component" value="Chromosome"/>
</dbReference>
<name>A0A975CSA1_9FLAO</name>
<reference evidence="1 2" key="1">
    <citation type="submission" date="2021-03" db="EMBL/GenBank/DDBJ databases">
        <title>Complete genome of Polaribacter_sp.SM13.</title>
        <authorList>
            <person name="Jeong S.W."/>
            <person name="Bae J.W."/>
        </authorList>
    </citation>
    <scope>NUCLEOTIDE SEQUENCE [LARGE SCALE GENOMIC DNA]</scope>
    <source>
        <strain evidence="1 2">SM13</strain>
    </source>
</reference>
<accession>A0A975CSA1</accession>
<protein>
    <submittedName>
        <fullName evidence="1">DUF2851 family protein</fullName>
    </submittedName>
</protein>
<dbReference type="InterPro" id="IPR021272">
    <property type="entry name" value="DUF2851"/>
</dbReference>